<dbReference type="Proteomes" id="UP000229554">
    <property type="component" value="Unassembled WGS sequence"/>
</dbReference>
<keyword evidence="1" id="KW-0812">Transmembrane</keyword>
<keyword evidence="1" id="KW-0472">Membrane</keyword>
<dbReference type="AlphaFoldDB" id="A0A2M8KRT2"/>
<accession>A0A2M8KRT2</accession>
<keyword evidence="1" id="KW-1133">Transmembrane helix</keyword>
<gene>
    <name evidence="2" type="ORF">COU88_03970</name>
</gene>
<sequence length="207" mass="22355">MHTKQRGQVVIIAALLMSIFAIIGASVATQMVYEQRRTKIEEKSQKAYYAAESAMEDALRLLKEGSYTNKQYSLDGVAVNTDSSVVGNSPIFDLAAQDVTVSSGENVMLDLTAYTGTSFTICWDSADASMLVHTYFTTIGGQYTMYTFAANASALQSPKIENGTTASIGNSCGKTGWYNATFTPEPFSEIATLDFLALFVLYGDSVS</sequence>
<reference evidence="3" key="1">
    <citation type="submission" date="2017-09" db="EMBL/GenBank/DDBJ databases">
        <title>Depth-based differentiation of microbial function through sediment-hosted aquifers and enrichment of novel symbionts in the deep terrestrial subsurface.</title>
        <authorList>
            <person name="Probst A.J."/>
            <person name="Ladd B."/>
            <person name="Jarett J.K."/>
            <person name="Geller-Mcgrath D.E."/>
            <person name="Sieber C.M.K."/>
            <person name="Emerson J.B."/>
            <person name="Anantharaman K."/>
            <person name="Thomas B.C."/>
            <person name="Malmstrom R."/>
            <person name="Stieglmeier M."/>
            <person name="Klingl A."/>
            <person name="Woyke T."/>
            <person name="Ryan C.M."/>
            <person name="Banfield J.F."/>
        </authorList>
    </citation>
    <scope>NUCLEOTIDE SEQUENCE [LARGE SCALE GENOMIC DNA]</scope>
</reference>
<evidence type="ECO:0000313" key="3">
    <source>
        <dbReference type="Proteomes" id="UP000229554"/>
    </source>
</evidence>
<dbReference type="EMBL" id="PFED01000160">
    <property type="protein sequence ID" value="PJE62631.1"/>
    <property type="molecule type" value="Genomic_DNA"/>
</dbReference>
<evidence type="ECO:0000313" key="2">
    <source>
        <dbReference type="EMBL" id="PJE62631.1"/>
    </source>
</evidence>
<comment type="caution">
    <text evidence="2">The sequence shown here is derived from an EMBL/GenBank/DDBJ whole genome shotgun (WGS) entry which is preliminary data.</text>
</comment>
<name>A0A2M8KRT2_9BACT</name>
<proteinExistence type="predicted"/>
<feature type="non-terminal residue" evidence="2">
    <location>
        <position position="207"/>
    </location>
</feature>
<evidence type="ECO:0008006" key="4">
    <source>
        <dbReference type="Google" id="ProtNLM"/>
    </source>
</evidence>
<organism evidence="2 3">
    <name type="scientific">Candidatus Roizmanbacteria bacterium CG10_big_fil_rev_8_21_14_0_10_39_6</name>
    <dbReference type="NCBI Taxonomy" id="1974853"/>
    <lineage>
        <taxon>Bacteria</taxon>
        <taxon>Candidatus Roizmaniibacteriota</taxon>
    </lineage>
</organism>
<evidence type="ECO:0000256" key="1">
    <source>
        <dbReference type="SAM" id="Phobius"/>
    </source>
</evidence>
<protein>
    <recommendedName>
        <fullName evidence="4">Type 4 fimbrial biogenesis protein PilX N-terminal domain-containing protein</fullName>
    </recommendedName>
</protein>
<feature type="transmembrane region" description="Helical" evidence="1">
    <location>
        <begin position="9"/>
        <end position="33"/>
    </location>
</feature>